<dbReference type="EMBL" id="CH903198">
    <property type="protein sequence ID" value="KPU81871.1"/>
    <property type="molecule type" value="Genomic_DNA"/>
</dbReference>
<evidence type="ECO:0000256" key="1">
    <source>
        <dbReference type="ARBA" id="ARBA00004651"/>
    </source>
</evidence>
<evidence type="ECO:0000256" key="3">
    <source>
        <dbReference type="SAM" id="Phobius"/>
    </source>
</evidence>
<dbReference type="SMR" id="A0A0P8YTG6"/>
<dbReference type="GO" id="GO:0036376">
    <property type="term" value="P:sodium ion export across plasma membrane"/>
    <property type="evidence" value="ECO:0007669"/>
    <property type="project" value="TreeGrafter"/>
</dbReference>
<dbReference type="InterPro" id="IPR050510">
    <property type="entry name" value="Cation_transp_ATPase_P-type"/>
</dbReference>
<dbReference type="GO" id="GO:0005886">
    <property type="term" value="C:plasma membrane"/>
    <property type="evidence" value="ECO:0007669"/>
    <property type="project" value="UniProtKB-SubCell"/>
</dbReference>
<evidence type="ECO:0000313" key="4">
    <source>
        <dbReference type="EMBL" id="KPU81871.1"/>
    </source>
</evidence>
<dbReference type="GO" id="GO:0005391">
    <property type="term" value="F:P-type sodium:potassium-exchanging transporter activity"/>
    <property type="evidence" value="ECO:0007669"/>
    <property type="project" value="TreeGrafter"/>
</dbReference>
<dbReference type="Gene3D" id="1.20.1110.10">
    <property type="entry name" value="Calcium-transporting ATPase, transmembrane domain"/>
    <property type="match status" value="1"/>
</dbReference>
<dbReference type="PANTHER" id="PTHR43294">
    <property type="entry name" value="SODIUM/POTASSIUM-TRANSPORTING ATPASE SUBUNIT ALPHA"/>
    <property type="match status" value="1"/>
</dbReference>
<evidence type="ECO:0000313" key="5">
    <source>
        <dbReference type="Proteomes" id="UP000007801"/>
    </source>
</evidence>
<proteinExistence type="predicted"/>
<gene>
    <name evidence="4" type="primary">Dana\GF27854</name>
    <name evidence="4" type="ORF">GF27854</name>
</gene>
<organism evidence="4 5">
    <name type="scientific">Drosophila ananassae</name>
    <name type="common">Fruit fly</name>
    <dbReference type="NCBI Taxonomy" id="7217"/>
    <lineage>
        <taxon>Eukaryota</taxon>
        <taxon>Metazoa</taxon>
        <taxon>Ecdysozoa</taxon>
        <taxon>Arthropoda</taxon>
        <taxon>Hexapoda</taxon>
        <taxon>Insecta</taxon>
        <taxon>Pterygota</taxon>
        <taxon>Neoptera</taxon>
        <taxon>Endopterygota</taxon>
        <taxon>Diptera</taxon>
        <taxon>Brachycera</taxon>
        <taxon>Muscomorpha</taxon>
        <taxon>Ephydroidea</taxon>
        <taxon>Drosophilidae</taxon>
        <taxon>Drosophila</taxon>
        <taxon>Sophophora</taxon>
    </lineage>
</organism>
<keyword evidence="5" id="KW-1185">Reference proteome</keyword>
<dbReference type="GO" id="GO:1990573">
    <property type="term" value="P:potassium ion import across plasma membrane"/>
    <property type="evidence" value="ECO:0007669"/>
    <property type="project" value="TreeGrafter"/>
</dbReference>
<sequence>MPKDASIPRLILMAYKYLICKTRRNSIHQQGMRNHALNFALAVEIAIACLLCYASVFQKTLRVYSIK</sequence>
<evidence type="ECO:0000256" key="2">
    <source>
        <dbReference type="ARBA" id="ARBA00022475"/>
    </source>
</evidence>
<dbReference type="GO" id="GO:0006883">
    <property type="term" value="P:intracellular sodium ion homeostasis"/>
    <property type="evidence" value="ECO:0007669"/>
    <property type="project" value="TreeGrafter"/>
</dbReference>
<feature type="transmembrane region" description="Helical" evidence="3">
    <location>
        <begin position="36"/>
        <end position="57"/>
    </location>
</feature>
<keyword evidence="3" id="KW-0812">Transmembrane</keyword>
<dbReference type="InParanoid" id="A0A0P8YTG6"/>
<dbReference type="PANTHER" id="PTHR43294:SF13">
    <property type="entry name" value="SODIUM_POTASSIUM-TRANSPORTING ATPASE SUBUNIT ALPHA"/>
    <property type="match status" value="1"/>
</dbReference>
<keyword evidence="3" id="KW-0472">Membrane</keyword>
<dbReference type="AlphaFoldDB" id="A0A0P8YTG6"/>
<name>A0A0P8YTG6_DROAN</name>
<comment type="subcellular location">
    <subcellularLocation>
        <location evidence="1">Cell membrane</location>
        <topology evidence="1">Multi-pass membrane protein</topology>
    </subcellularLocation>
</comment>
<dbReference type="SUPFAM" id="SSF81665">
    <property type="entry name" value="Calcium ATPase, transmembrane domain M"/>
    <property type="match status" value="1"/>
</dbReference>
<accession>A0A0P8YTG6</accession>
<dbReference type="GO" id="GO:1902600">
    <property type="term" value="P:proton transmembrane transport"/>
    <property type="evidence" value="ECO:0007669"/>
    <property type="project" value="TreeGrafter"/>
</dbReference>
<keyword evidence="3" id="KW-1133">Transmembrane helix</keyword>
<protein>
    <submittedName>
        <fullName evidence="4">Uncharacterized protein</fullName>
    </submittedName>
</protein>
<dbReference type="Proteomes" id="UP000007801">
    <property type="component" value="Unassembled WGS sequence"/>
</dbReference>
<dbReference type="GO" id="GO:0030007">
    <property type="term" value="P:intracellular potassium ion homeostasis"/>
    <property type="evidence" value="ECO:0007669"/>
    <property type="project" value="TreeGrafter"/>
</dbReference>
<keyword evidence="2" id="KW-1003">Cell membrane</keyword>
<dbReference type="STRING" id="7217.A0A0P8YTG6"/>
<reference evidence="4 5" key="1">
    <citation type="journal article" date="2007" name="Nature">
        <title>Evolution of genes and genomes on the Drosophila phylogeny.</title>
        <authorList>
            <consortium name="Drosophila 12 Genomes Consortium"/>
            <person name="Clark A.G."/>
            <person name="Eisen M.B."/>
            <person name="Smith D.R."/>
            <person name="Bergman C.M."/>
            <person name="Oliver B."/>
            <person name="Markow T.A."/>
            <person name="Kaufman T.C."/>
            <person name="Kellis M."/>
            <person name="Gelbart W."/>
            <person name="Iyer V.N."/>
            <person name="Pollard D.A."/>
            <person name="Sackton T.B."/>
            <person name="Larracuente A.M."/>
            <person name="Singh N.D."/>
            <person name="Abad J.P."/>
            <person name="Abt D.N."/>
            <person name="Adryan B."/>
            <person name="Aguade M."/>
            <person name="Akashi H."/>
            <person name="Anderson W.W."/>
            <person name="Aquadro C.F."/>
            <person name="Ardell D.H."/>
            <person name="Arguello R."/>
            <person name="Artieri C.G."/>
            <person name="Barbash D.A."/>
            <person name="Barker D."/>
            <person name="Barsanti P."/>
            <person name="Batterham P."/>
            <person name="Batzoglou S."/>
            <person name="Begun D."/>
            <person name="Bhutkar A."/>
            <person name="Blanco E."/>
            <person name="Bosak S.A."/>
            <person name="Bradley R.K."/>
            <person name="Brand A.D."/>
            <person name="Brent M.R."/>
            <person name="Brooks A.N."/>
            <person name="Brown R.H."/>
            <person name="Butlin R.K."/>
            <person name="Caggese C."/>
            <person name="Calvi B.R."/>
            <person name="Bernardo de Carvalho A."/>
            <person name="Caspi A."/>
            <person name="Castrezana S."/>
            <person name="Celniker S.E."/>
            <person name="Chang J.L."/>
            <person name="Chapple C."/>
            <person name="Chatterji S."/>
            <person name="Chinwalla A."/>
            <person name="Civetta A."/>
            <person name="Clifton S.W."/>
            <person name="Comeron J.M."/>
            <person name="Costello J.C."/>
            <person name="Coyne J.A."/>
            <person name="Daub J."/>
            <person name="David R.G."/>
            <person name="Delcher A.L."/>
            <person name="Delehaunty K."/>
            <person name="Do C.B."/>
            <person name="Ebling H."/>
            <person name="Edwards K."/>
            <person name="Eickbush T."/>
            <person name="Evans J.D."/>
            <person name="Filipski A."/>
            <person name="Findeiss S."/>
            <person name="Freyhult E."/>
            <person name="Fulton L."/>
            <person name="Fulton R."/>
            <person name="Garcia A.C."/>
            <person name="Gardiner A."/>
            <person name="Garfield D.A."/>
            <person name="Garvin B.E."/>
            <person name="Gibson G."/>
            <person name="Gilbert D."/>
            <person name="Gnerre S."/>
            <person name="Godfrey J."/>
            <person name="Good R."/>
            <person name="Gotea V."/>
            <person name="Gravely B."/>
            <person name="Greenberg A.J."/>
            <person name="Griffiths-Jones S."/>
            <person name="Gross S."/>
            <person name="Guigo R."/>
            <person name="Gustafson E.A."/>
            <person name="Haerty W."/>
            <person name="Hahn M.W."/>
            <person name="Halligan D.L."/>
            <person name="Halpern A.L."/>
            <person name="Halter G.M."/>
            <person name="Han M.V."/>
            <person name="Heger A."/>
            <person name="Hillier L."/>
            <person name="Hinrichs A.S."/>
            <person name="Holmes I."/>
            <person name="Hoskins R.A."/>
            <person name="Hubisz M.J."/>
            <person name="Hultmark D."/>
            <person name="Huntley M.A."/>
            <person name="Jaffe D.B."/>
            <person name="Jagadeeshan S."/>
            <person name="Jeck W.R."/>
            <person name="Johnson J."/>
            <person name="Jones C.D."/>
            <person name="Jordan W.C."/>
            <person name="Karpen G.H."/>
            <person name="Kataoka E."/>
            <person name="Keightley P.D."/>
            <person name="Kheradpour P."/>
            <person name="Kirkness E.F."/>
            <person name="Koerich L.B."/>
            <person name="Kristiansen K."/>
            <person name="Kudrna D."/>
            <person name="Kulathinal R.J."/>
            <person name="Kumar S."/>
            <person name="Kwok R."/>
            <person name="Lander E."/>
            <person name="Langley C.H."/>
            <person name="Lapoint R."/>
            <person name="Lazzaro B.P."/>
            <person name="Lee S.J."/>
            <person name="Levesque L."/>
            <person name="Li R."/>
            <person name="Lin C.F."/>
            <person name="Lin M.F."/>
            <person name="Lindblad-Toh K."/>
            <person name="Llopart A."/>
            <person name="Long M."/>
            <person name="Low L."/>
            <person name="Lozovsky E."/>
            <person name="Lu J."/>
            <person name="Luo M."/>
            <person name="Machado C.A."/>
            <person name="Makalowski W."/>
            <person name="Marzo M."/>
            <person name="Matsuda M."/>
            <person name="Matzkin L."/>
            <person name="McAllister B."/>
            <person name="McBride C.S."/>
            <person name="McKernan B."/>
            <person name="McKernan K."/>
            <person name="Mendez-Lago M."/>
            <person name="Minx P."/>
            <person name="Mollenhauer M.U."/>
            <person name="Montooth K."/>
            <person name="Mount S.M."/>
            <person name="Mu X."/>
            <person name="Myers E."/>
            <person name="Negre B."/>
            <person name="Newfeld S."/>
            <person name="Nielsen R."/>
            <person name="Noor M.A."/>
            <person name="O'Grady P."/>
            <person name="Pachter L."/>
            <person name="Papaceit M."/>
            <person name="Parisi M.J."/>
            <person name="Parisi M."/>
            <person name="Parts L."/>
            <person name="Pedersen J.S."/>
            <person name="Pesole G."/>
            <person name="Phillippy A.M."/>
            <person name="Ponting C.P."/>
            <person name="Pop M."/>
            <person name="Porcelli D."/>
            <person name="Powell J.R."/>
            <person name="Prohaska S."/>
            <person name="Pruitt K."/>
            <person name="Puig M."/>
            <person name="Quesneville H."/>
            <person name="Ram K.R."/>
            <person name="Rand D."/>
            <person name="Rasmussen M.D."/>
            <person name="Reed L.K."/>
            <person name="Reenan R."/>
            <person name="Reily A."/>
            <person name="Remington K.A."/>
            <person name="Rieger T.T."/>
            <person name="Ritchie M.G."/>
            <person name="Robin C."/>
            <person name="Rogers Y.H."/>
            <person name="Rohde C."/>
            <person name="Rozas J."/>
            <person name="Rubenfield M.J."/>
            <person name="Ruiz A."/>
            <person name="Russo S."/>
            <person name="Salzberg S.L."/>
            <person name="Sanchez-Gracia A."/>
            <person name="Saranga D.J."/>
            <person name="Sato H."/>
            <person name="Schaeffer S.W."/>
            <person name="Schatz M.C."/>
            <person name="Schlenke T."/>
            <person name="Schwartz R."/>
            <person name="Segarra C."/>
            <person name="Singh R.S."/>
            <person name="Sirot L."/>
            <person name="Sirota M."/>
            <person name="Sisneros N.B."/>
            <person name="Smith C.D."/>
            <person name="Smith T.F."/>
            <person name="Spieth J."/>
            <person name="Stage D.E."/>
            <person name="Stark A."/>
            <person name="Stephan W."/>
            <person name="Strausberg R.L."/>
            <person name="Strempel S."/>
            <person name="Sturgill D."/>
            <person name="Sutton G."/>
            <person name="Sutton G.G."/>
            <person name="Tao W."/>
            <person name="Teichmann S."/>
            <person name="Tobari Y.N."/>
            <person name="Tomimura Y."/>
            <person name="Tsolas J.M."/>
            <person name="Valente V.L."/>
            <person name="Venter E."/>
            <person name="Venter J.C."/>
            <person name="Vicario S."/>
            <person name="Vieira F.G."/>
            <person name="Vilella A.J."/>
            <person name="Villasante A."/>
            <person name="Walenz B."/>
            <person name="Wang J."/>
            <person name="Wasserman M."/>
            <person name="Watts T."/>
            <person name="Wilson D."/>
            <person name="Wilson R.K."/>
            <person name="Wing R.A."/>
            <person name="Wolfner M.F."/>
            <person name="Wong A."/>
            <person name="Wong G.K."/>
            <person name="Wu C.I."/>
            <person name="Wu G."/>
            <person name="Yamamoto D."/>
            <person name="Yang H.P."/>
            <person name="Yang S.P."/>
            <person name="Yorke J.A."/>
            <person name="Yoshida K."/>
            <person name="Zdobnov E."/>
            <person name="Zhang P."/>
            <person name="Zhang Y."/>
            <person name="Zimin A.V."/>
            <person name="Baldwin J."/>
            <person name="Abdouelleil A."/>
            <person name="Abdulkadir J."/>
            <person name="Abebe A."/>
            <person name="Abera B."/>
            <person name="Abreu J."/>
            <person name="Acer S.C."/>
            <person name="Aftuck L."/>
            <person name="Alexander A."/>
            <person name="An P."/>
            <person name="Anderson E."/>
            <person name="Anderson S."/>
            <person name="Arachi H."/>
            <person name="Azer M."/>
            <person name="Bachantsang P."/>
            <person name="Barry A."/>
            <person name="Bayul T."/>
            <person name="Berlin A."/>
            <person name="Bessette D."/>
            <person name="Bloom T."/>
            <person name="Blye J."/>
            <person name="Boguslavskiy L."/>
            <person name="Bonnet C."/>
            <person name="Boukhgalter B."/>
            <person name="Bourzgui I."/>
            <person name="Brown A."/>
            <person name="Cahill P."/>
            <person name="Channer S."/>
            <person name="Cheshatsang Y."/>
            <person name="Chuda L."/>
            <person name="Citroen M."/>
            <person name="Collymore A."/>
            <person name="Cooke P."/>
            <person name="Costello M."/>
            <person name="D'Aco K."/>
            <person name="Daza R."/>
            <person name="De Haan G."/>
            <person name="DeGray S."/>
            <person name="DeMaso C."/>
            <person name="Dhargay N."/>
            <person name="Dooley K."/>
            <person name="Dooley E."/>
            <person name="Doricent M."/>
            <person name="Dorje P."/>
            <person name="Dorjee K."/>
            <person name="Dupes A."/>
            <person name="Elong R."/>
            <person name="Falk J."/>
            <person name="Farina A."/>
            <person name="Faro S."/>
            <person name="Ferguson D."/>
            <person name="Fisher S."/>
            <person name="Foley C.D."/>
            <person name="Franke A."/>
            <person name="Friedrich D."/>
            <person name="Gadbois L."/>
            <person name="Gearin G."/>
            <person name="Gearin C.R."/>
            <person name="Giannoukos G."/>
            <person name="Goode T."/>
            <person name="Graham J."/>
            <person name="Grandbois E."/>
            <person name="Grewal S."/>
            <person name="Gyaltsen K."/>
            <person name="Hafez N."/>
            <person name="Hagos B."/>
            <person name="Hall J."/>
            <person name="Henson C."/>
            <person name="Hollinger A."/>
            <person name="Honan T."/>
            <person name="Huard M.D."/>
            <person name="Hughes L."/>
            <person name="Hurhula B."/>
            <person name="Husby M.E."/>
            <person name="Kamat A."/>
            <person name="Kanga B."/>
            <person name="Kashin S."/>
            <person name="Khazanovich D."/>
            <person name="Kisner P."/>
            <person name="Lance K."/>
            <person name="Lara M."/>
            <person name="Lee W."/>
            <person name="Lennon N."/>
            <person name="Letendre F."/>
            <person name="LeVine R."/>
            <person name="Lipovsky A."/>
            <person name="Liu X."/>
            <person name="Liu J."/>
            <person name="Liu S."/>
            <person name="Lokyitsang T."/>
            <person name="Lokyitsang Y."/>
            <person name="Lubonja R."/>
            <person name="Lui A."/>
            <person name="MacDonald P."/>
            <person name="Magnisalis V."/>
            <person name="Maru K."/>
            <person name="Matthews C."/>
            <person name="McCusker W."/>
            <person name="McDonough S."/>
            <person name="Mehta T."/>
            <person name="Meldrim J."/>
            <person name="Meneus L."/>
            <person name="Mihai O."/>
            <person name="Mihalev A."/>
            <person name="Mihova T."/>
            <person name="Mittelman R."/>
            <person name="Mlenga V."/>
            <person name="Montmayeur A."/>
            <person name="Mulrain L."/>
            <person name="Navidi A."/>
            <person name="Naylor J."/>
            <person name="Negash T."/>
            <person name="Nguyen T."/>
            <person name="Nguyen N."/>
            <person name="Nicol R."/>
            <person name="Norbu C."/>
            <person name="Norbu N."/>
            <person name="Novod N."/>
            <person name="O'Neill B."/>
            <person name="Osman S."/>
            <person name="Markiewicz E."/>
            <person name="Oyono O.L."/>
            <person name="Patti C."/>
            <person name="Phunkhang P."/>
            <person name="Pierre F."/>
            <person name="Priest M."/>
            <person name="Raghuraman S."/>
            <person name="Rege F."/>
            <person name="Reyes R."/>
            <person name="Rise C."/>
            <person name="Rogov P."/>
            <person name="Ross K."/>
            <person name="Ryan E."/>
            <person name="Settipalli S."/>
            <person name="Shea T."/>
            <person name="Sherpa N."/>
            <person name="Shi L."/>
            <person name="Shih D."/>
            <person name="Sparrow T."/>
            <person name="Spaulding J."/>
            <person name="Stalker J."/>
            <person name="Stange-Thomann N."/>
            <person name="Stavropoulos S."/>
            <person name="Stone C."/>
            <person name="Strader C."/>
            <person name="Tesfaye S."/>
            <person name="Thomson T."/>
            <person name="Thoulutsang Y."/>
            <person name="Thoulutsang D."/>
            <person name="Topham K."/>
            <person name="Topping I."/>
            <person name="Tsamla T."/>
            <person name="Vassiliev H."/>
            <person name="Vo A."/>
            <person name="Wangchuk T."/>
            <person name="Wangdi T."/>
            <person name="Weiand M."/>
            <person name="Wilkinson J."/>
            <person name="Wilson A."/>
            <person name="Yadav S."/>
            <person name="Young G."/>
            <person name="Yu Q."/>
            <person name="Zembek L."/>
            <person name="Zhong D."/>
            <person name="Zimmer A."/>
            <person name="Zwirko Z."/>
            <person name="Jaffe D.B."/>
            <person name="Alvarez P."/>
            <person name="Brockman W."/>
            <person name="Butler J."/>
            <person name="Chin C."/>
            <person name="Gnerre S."/>
            <person name="Grabherr M."/>
            <person name="Kleber M."/>
            <person name="Mauceli E."/>
            <person name="MacCallum I."/>
        </authorList>
    </citation>
    <scope>NUCLEOTIDE SEQUENCE [LARGE SCALE GENOMIC DNA]</scope>
    <source>
        <strain evidence="5">Tucson 14024-0371.13</strain>
    </source>
</reference>
<dbReference type="InterPro" id="IPR023298">
    <property type="entry name" value="ATPase_P-typ_TM_dom_sf"/>
</dbReference>